<evidence type="ECO:0000313" key="3">
    <source>
        <dbReference type="Proteomes" id="UP001055712"/>
    </source>
</evidence>
<evidence type="ECO:0000313" key="2">
    <source>
        <dbReference type="EMBL" id="KAI3426172.1"/>
    </source>
</evidence>
<reference evidence="2" key="1">
    <citation type="journal article" date="2019" name="Plant J.">
        <title>Chlorella vulgaris genome assembly and annotation reveals the molecular basis for metabolic acclimation to high light conditions.</title>
        <authorList>
            <person name="Cecchin M."/>
            <person name="Marcolungo L."/>
            <person name="Rossato M."/>
            <person name="Girolomoni L."/>
            <person name="Cosentino E."/>
            <person name="Cuine S."/>
            <person name="Li-Beisson Y."/>
            <person name="Delledonne M."/>
            <person name="Ballottari M."/>
        </authorList>
    </citation>
    <scope>NUCLEOTIDE SEQUENCE</scope>
    <source>
        <strain evidence="2">211/11P</strain>
    </source>
</reference>
<comment type="caution">
    <text evidence="2">The sequence shown here is derived from an EMBL/GenBank/DDBJ whole genome shotgun (WGS) entry which is preliminary data.</text>
</comment>
<dbReference type="Gene3D" id="2.40.50.140">
    <property type="entry name" value="Nucleic acid-binding proteins"/>
    <property type="match status" value="1"/>
</dbReference>
<dbReference type="PROSITE" id="PS50126">
    <property type="entry name" value="S1"/>
    <property type="match status" value="1"/>
</dbReference>
<organism evidence="2 3">
    <name type="scientific">Chlorella vulgaris</name>
    <name type="common">Green alga</name>
    <dbReference type="NCBI Taxonomy" id="3077"/>
    <lineage>
        <taxon>Eukaryota</taxon>
        <taxon>Viridiplantae</taxon>
        <taxon>Chlorophyta</taxon>
        <taxon>core chlorophytes</taxon>
        <taxon>Trebouxiophyceae</taxon>
        <taxon>Chlorellales</taxon>
        <taxon>Chlorellaceae</taxon>
        <taxon>Chlorella clade</taxon>
        <taxon>Chlorella</taxon>
    </lineage>
</organism>
<dbReference type="Proteomes" id="UP001055712">
    <property type="component" value="Unassembled WGS sequence"/>
</dbReference>
<dbReference type="InterPro" id="IPR003029">
    <property type="entry name" value="S1_domain"/>
</dbReference>
<dbReference type="SUPFAM" id="SSF50249">
    <property type="entry name" value="Nucleic acid-binding proteins"/>
    <property type="match status" value="1"/>
</dbReference>
<gene>
    <name evidence="2" type="ORF">D9Q98_008549</name>
</gene>
<dbReference type="OrthoDB" id="514964at2759"/>
<dbReference type="GO" id="GO:0003676">
    <property type="term" value="F:nucleic acid binding"/>
    <property type="evidence" value="ECO:0007669"/>
    <property type="project" value="InterPro"/>
</dbReference>
<sequence>MRLSASQTLVAVASTSGRPPASSRVIRPAAATTGACCARSSTAAWHAAPQPAPQASVFAAQRMRLPPLRVTNEGREMRDPEALKDTVLAEDGFLTMDPENPTLEQEPGVPLERVVGMPYEEALFLDDIEPEAQQYWFTEPADGWKTKKVRMRKLEEATVGMESLANSFGHTGAALEGRLSMDELREGQLLTGTVVAQMLSHGIRVDVGCAYDALLPMEEDGWEEMPADVAELVAIGGEVEVRVHRLRNPRYFRFPIQLAAVNSTLAAAAIPPAEHKPPMDLRILQCHPSELAELSEGLRVWEPQDRMLQLSDTYGEEQGWDVRGDEEEEDERPVDLELQAAEMDAAVLRIAQLSARRRR</sequence>
<proteinExistence type="predicted"/>
<feature type="domain" description="S1 motif" evidence="1">
    <location>
        <begin position="187"/>
        <end position="261"/>
    </location>
</feature>
<protein>
    <recommendedName>
        <fullName evidence="1">S1 motif domain-containing protein</fullName>
    </recommendedName>
</protein>
<dbReference type="AlphaFoldDB" id="A0A9D4TI91"/>
<name>A0A9D4TI91_CHLVU</name>
<keyword evidence="3" id="KW-1185">Reference proteome</keyword>
<accession>A0A9D4TI91</accession>
<reference evidence="2" key="2">
    <citation type="submission" date="2020-11" db="EMBL/GenBank/DDBJ databases">
        <authorList>
            <person name="Cecchin M."/>
            <person name="Marcolungo L."/>
            <person name="Rossato M."/>
            <person name="Girolomoni L."/>
            <person name="Cosentino E."/>
            <person name="Cuine S."/>
            <person name="Li-Beisson Y."/>
            <person name="Delledonne M."/>
            <person name="Ballottari M."/>
        </authorList>
    </citation>
    <scope>NUCLEOTIDE SEQUENCE</scope>
    <source>
        <strain evidence="2">211/11P</strain>
        <tissue evidence="2">Whole cell</tissue>
    </source>
</reference>
<dbReference type="InterPro" id="IPR012340">
    <property type="entry name" value="NA-bd_OB-fold"/>
</dbReference>
<dbReference type="EMBL" id="SIDB01000011">
    <property type="protein sequence ID" value="KAI3426172.1"/>
    <property type="molecule type" value="Genomic_DNA"/>
</dbReference>
<evidence type="ECO:0000259" key="1">
    <source>
        <dbReference type="PROSITE" id="PS50126"/>
    </source>
</evidence>